<feature type="transmembrane region" description="Helical" evidence="1">
    <location>
        <begin position="98"/>
        <end position="117"/>
    </location>
</feature>
<name>X1KBH7_9ZZZZ</name>
<evidence type="ECO:0000313" key="2">
    <source>
        <dbReference type="EMBL" id="GAI04387.1"/>
    </source>
</evidence>
<keyword evidence="1" id="KW-0812">Transmembrane</keyword>
<feature type="non-terminal residue" evidence="2">
    <location>
        <position position="299"/>
    </location>
</feature>
<feature type="transmembrane region" description="Helical" evidence="1">
    <location>
        <begin position="242"/>
        <end position="260"/>
    </location>
</feature>
<evidence type="ECO:0000256" key="1">
    <source>
        <dbReference type="SAM" id="Phobius"/>
    </source>
</evidence>
<comment type="caution">
    <text evidence="2">The sequence shown here is derived from an EMBL/GenBank/DDBJ whole genome shotgun (WGS) entry which is preliminary data.</text>
</comment>
<dbReference type="NCBIfam" id="NF038403">
    <property type="entry name" value="perm_prefix_1"/>
    <property type="match status" value="1"/>
</dbReference>
<keyword evidence="1" id="KW-0472">Membrane</keyword>
<dbReference type="EMBL" id="BARV01009816">
    <property type="protein sequence ID" value="GAI04387.1"/>
    <property type="molecule type" value="Genomic_DNA"/>
</dbReference>
<feature type="transmembrane region" description="Helical" evidence="1">
    <location>
        <begin position="124"/>
        <end position="145"/>
    </location>
</feature>
<feature type="transmembrane region" description="Helical" evidence="1">
    <location>
        <begin position="177"/>
        <end position="196"/>
    </location>
</feature>
<feature type="transmembrane region" description="Helical" evidence="1">
    <location>
        <begin position="266"/>
        <end position="286"/>
    </location>
</feature>
<sequence>SHYLNSIRDNLRINLSDEREVISELETHIEDRLQELKETGLSEEEAANTCVRLLGSAKLVARQLYEAHSQGSWRQALLASMPHLLFGLLFALNWWQGIGWLLVMLALVLITAIYGWWHGKPTWLFPWLGYSLLPVVGAGLLLLYLPVGWSWVAILVYIPLALWFLFSVIVQTIRRDWLYSSLMLFPVPIIIGWFLAVGLEGKFPEFSAQRLQDLAPWIGLSFLALALAVAMFIRLRQRWLKVAVLVISGLFTLTMVAFYAEGRLNWPAFLVLILVMFGLFLSPALVERRIRHNRLQHLP</sequence>
<accession>X1KBH7</accession>
<keyword evidence="1" id="KW-1133">Transmembrane helix</keyword>
<proteinExistence type="predicted"/>
<gene>
    <name evidence="2" type="ORF">S06H3_19221</name>
</gene>
<organism evidence="2">
    <name type="scientific">marine sediment metagenome</name>
    <dbReference type="NCBI Taxonomy" id="412755"/>
    <lineage>
        <taxon>unclassified sequences</taxon>
        <taxon>metagenomes</taxon>
        <taxon>ecological metagenomes</taxon>
    </lineage>
</organism>
<reference evidence="2" key="1">
    <citation type="journal article" date="2014" name="Front. Microbiol.">
        <title>High frequency of phylogenetically diverse reductive dehalogenase-homologous genes in deep subseafloor sedimentary metagenomes.</title>
        <authorList>
            <person name="Kawai M."/>
            <person name="Futagami T."/>
            <person name="Toyoda A."/>
            <person name="Takaki Y."/>
            <person name="Nishi S."/>
            <person name="Hori S."/>
            <person name="Arai W."/>
            <person name="Tsubouchi T."/>
            <person name="Morono Y."/>
            <person name="Uchiyama I."/>
            <person name="Ito T."/>
            <person name="Fujiyama A."/>
            <person name="Inagaki F."/>
            <person name="Takami H."/>
        </authorList>
    </citation>
    <scope>NUCLEOTIDE SEQUENCE</scope>
    <source>
        <strain evidence="2">Expedition CK06-06</strain>
    </source>
</reference>
<feature type="transmembrane region" description="Helical" evidence="1">
    <location>
        <begin position="216"/>
        <end position="235"/>
    </location>
</feature>
<dbReference type="InterPro" id="IPR047928">
    <property type="entry name" value="Perm_prefix_1"/>
</dbReference>
<feature type="transmembrane region" description="Helical" evidence="1">
    <location>
        <begin position="151"/>
        <end position="170"/>
    </location>
</feature>
<protein>
    <submittedName>
        <fullName evidence="2">Uncharacterized protein</fullName>
    </submittedName>
</protein>
<dbReference type="AlphaFoldDB" id="X1KBH7"/>
<feature type="non-terminal residue" evidence="2">
    <location>
        <position position="1"/>
    </location>
</feature>